<name>A0A8J7FLC5_9NEIS</name>
<dbReference type="InterPro" id="IPR011990">
    <property type="entry name" value="TPR-like_helical_dom_sf"/>
</dbReference>
<dbReference type="InterPro" id="IPR050767">
    <property type="entry name" value="Sel1_AlgK"/>
</dbReference>
<comment type="caution">
    <text evidence="2">The sequence shown here is derived from an EMBL/GenBank/DDBJ whole genome shotgun (WGS) entry which is preliminary data.</text>
</comment>
<dbReference type="InterPro" id="IPR032774">
    <property type="entry name" value="WG_beta_rep"/>
</dbReference>
<evidence type="ECO:0000313" key="2">
    <source>
        <dbReference type="EMBL" id="MBE9609915.1"/>
    </source>
</evidence>
<dbReference type="AlphaFoldDB" id="A0A8J7FLC5"/>
<feature type="region of interest" description="Disordered" evidence="1">
    <location>
        <begin position="973"/>
        <end position="999"/>
    </location>
</feature>
<dbReference type="Pfam" id="PF14903">
    <property type="entry name" value="WG_beta_rep"/>
    <property type="match status" value="1"/>
</dbReference>
<protein>
    <submittedName>
        <fullName evidence="2">SEL1-like repeat protein</fullName>
    </submittedName>
</protein>
<keyword evidence="3" id="KW-1185">Reference proteome</keyword>
<dbReference type="InterPro" id="IPR006597">
    <property type="entry name" value="Sel1-like"/>
</dbReference>
<evidence type="ECO:0000313" key="3">
    <source>
        <dbReference type="Proteomes" id="UP000604481"/>
    </source>
</evidence>
<sequence length="1008" mass="112337">MGHRIYLYIQNDDGQEQIAEAKNGIPALWKVLLAEAYTGPAIDIQRVFTDCGSDNLVVPLLAARTRAELVFDFLQRHPAVASLPQLPRFFDAARQFLADLQERYGDEAELSADIDELFHLSSSGYDPDDYEPGDYSYFETAVPAWAASEMEKINLSWQQALQALRDGQHARFDVALTGDWMTPAAWLEWQSWLWVFGLGGLDHPFFSADPDDGVEYTGLIDGDGDYDEDENEDENEDEDEAESDEDHITADCWRFQDGEHYGLRRGQDADAPLVMAAEFENIGRLDEAGGKFEHLFAYQENGLWGLADSRSTPAQRLTAAAFDEMWYFAANGHAAVRRDDLEGLINSLGQIVVPLEYQELGNYDGKLIGALQNDRWGLIDHNGALVVPHRYLDMLRSDEKPVRDQRRVQNENGWGLLAADGSELLPCVYNSISWDEDRRLWQLSQTDAEGIELFSLMHADGCIVMQPSEGEVHGTLFDHLPGGRQLILRRGKHGYGVSDVRGETLLPCQYEDITPLQADVLGERLLNVTRDGVANLLTLDGVAKLPAEFSSIELLSPWRKTIRQHPRWRGLLQVGQKTAQKKRKARAEERYGVWLLDSASQLLPCQYSAIAPIFAAGMNTEPVFICERPAHPDEPGQGQDQRMGILRADGSALFAEDYAWIGKTYSIAELGDTIAEEIEALWRKGAGAQAWNARHNRVEYLFADGSTQSYADHLRQRFTAGDWAAGFELAEAVEYGKAGVAQNADLARALWRELSERAPASDPDSWRGRALNSLAWVGIDSLEESSNPAATLALLREAGELIGDRHADDKSRALNNAGYMIEHGMGIEADAVLGTQYYERAAALGNPRASYNAGVNWRNGAAGQVDLERAIRYFDQAMRANFPNAQASLGYTQVLHARASNDSTLFRKAAAHLRYCWQQGDAPEWVGGELAQLALDGYVEASRYDIESWLTQAAEAEDEDAIRTLATRFYPPDDPAGAPWRQRWDELNPPPPEQGGLIRKIKGWLGGK</sequence>
<dbReference type="Gene3D" id="1.25.40.10">
    <property type="entry name" value="Tetratricopeptide repeat domain"/>
    <property type="match status" value="1"/>
</dbReference>
<dbReference type="Pfam" id="PF08238">
    <property type="entry name" value="Sel1"/>
    <property type="match status" value="3"/>
</dbReference>
<proteinExistence type="predicted"/>
<dbReference type="PANTHER" id="PTHR11102:SF160">
    <property type="entry name" value="ERAD-ASSOCIATED E3 UBIQUITIN-PROTEIN LIGASE COMPONENT HRD3"/>
    <property type="match status" value="1"/>
</dbReference>
<organism evidence="2 3">
    <name type="scientific">Chitinilyticum piscinae</name>
    <dbReference type="NCBI Taxonomy" id="2866724"/>
    <lineage>
        <taxon>Bacteria</taxon>
        <taxon>Pseudomonadati</taxon>
        <taxon>Pseudomonadota</taxon>
        <taxon>Betaproteobacteria</taxon>
        <taxon>Neisseriales</taxon>
        <taxon>Chitinibacteraceae</taxon>
        <taxon>Chitinilyticum</taxon>
    </lineage>
</organism>
<evidence type="ECO:0000256" key="1">
    <source>
        <dbReference type="SAM" id="MobiDB-lite"/>
    </source>
</evidence>
<dbReference type="SUPFAM" id="SSF81901">
    <property type="entry name" value="HCP-like"/>
    <property type="match status" value="1"/>
</dbReference>
<dbReference type="SMART" id="SM00671">
    <property type="entry name" value="SEL1"/>
    <property type="match status" value="2"/>
</dbReference>
<dbReference type="PANTHER" id="PTHR11102">
    <property type="entry name" value="SEL-1-LIKE PROTEIN"/>
    <property type="match status" value="1"/>
</dbReference>
<dbReference type="RefSeq" id="WP_194116444.1">
    <property type="nucleotide sequence ID" value="NZ_JADFUA010000006.1"/>
</dbReference>
<reference evidence="2 3" key="1">
    <citation type="submission" date="2020-10" db="EMBL/GenBank/DDBJ databases">
        <title>The genome sequence of Chitinilyticum litopenaei 4Y14.</title>
        <authorList>
            <person name="Liu Y."/>
        </authorList>
    </citation>
    <scope>NUCLEOTIDE SEQUENCE [LARGE SCALE GENOMIC DNA]</scope>
    <source>
        <strain evidence="2 3">4Y14</strain>
    </source>
</reference>
<accession>A0A8J7FLC5</accession>
<dbReference type="Proteomes" id="UP000604481">
    <property type="component" value="Unassembled WGS sequence"/>
</dbReference>
<feature type="region of interest" description="Disordered" evidence="1">
    <location>
        <begin position="217"/>
        <end position="248"/>
    </location>
</feature>
<gene>
    <name evidence="2" type="ORF">INR99_11235</name>
</gene>
<dbReference type="EMBL" id="JADFUA010000006">
    <property type="protein sequence ID" value="MBE9609915.1"/>
    <property type="molecule type" value="Genomic_DNA"/>
</dbReference>
<feature type="compositionally biased region" description="Acidic residues" evidence="1">
    <location>
        <begin position="222"/>
        <end position="245"/>
    </location>
</feature>